<dbReference type="InterPro" id="IPR045093">
    <property type="entry name" value="Cullin"/>
</dbReference>
<dbReference type="OrthoDB" id="27073at2759"/>
<dbReference type="InterPro" id="IPR036317">
    <property type="entry name" value="Cullin_homology_sf"/>
</dbReference>
<name>A0A6A6QBQ0_9PEZI</name>
<dbReference type="AlphaFoldDB" id="A0A6A6QBQ0"/>
<feature type="region of interest" description="Disordered" evidence="7">
    <location>
        <begin position="1"/>
        <end position="129"/>
    </location>
</feature>
<evidence type="ECO:0000256" key="3">
    <source>
        <dbReference type="ARBA" id="ARBA00022843"/>
    </source>
</evidence>
<dbReference type="SMART" id="SM00884">
    <property type="entry name" value="Cullin_Nedd8"/>
    <property type="match status" value="1"/>
</dbReference>
<dbReference type="SUPFAM" id="SSF46785">
    <property type="entry name" value="Winged helix' DNA-binding domain"/>
    <property type="match status" value="1"/>
</dbReference>
<reference evidence="9" key="1">
    <citation type="journal article" date="2020" name="Stud. Mycol.">
        <title>101 Dothideomycetes genomes: a test case for predicting lifestyles and emergence of pathogens.</title>
        <authorList>
            <person name="Haridas S."/>
            <person name="Albert R."/>
            <person name="Binder M."/>
            <person name="Bloem J."/>
            <person name="Labutti K."/>
            <person name="Salamov A."/>
            <person name="Andreopoulos B."/>
            <person name="Baker S."/>
            <person name="Barry K."/>
            <person name="Bills G."/>
            <person name="Bluhm B."/>
            <person name="Cannon C."/>
            <person name="Castanera R."/>
            <person name="Culley D."/>
            <person name="Daum C."/>
            <person name="Ezra D."/>
            <person name="Gonzalez J."/>
            <person name="Henrissat B."/>
            <person name="Kuo A."/>
            <person name="Liang C."/>
            <person name="Lipzen A."/>
            <person name="Lutzoni F."/>
            <person name="Magnuson J."/>
            <person name="Mondo S."/>
            <person name="Nolan M."/>
            <person name="Ohm R."/>
            <person name="Pangilinan J."/>
            <person name="Park H.-J."/>
            <person name="Ramirez L."/>
            <person name="Alfaro M."/>
            <person name="Sun H."/>
            <person name="Tritt A."/>
            <person name="Yoshinaga Y."/>
            <person name="Zwiers L.-H."/>
            <person name="Turgeon B."/>
            <person name="Goodwin S."/>
            <person name="Spatafora J."/>
            <person name="Crous P."/>
            <person name="Grigoriev I."/>
        </authorList>
    </citation>
    <scope>NUCLEOTIDE SEQUENCE</scope>
    <source>
        <strain evidence="9">CBS 269.34</strain>
    </source>
</reference>
<keyword evidence="10" id="KW-1185">Reference proteome</keyword>
<evidence type="ECO:0000256" key="5">
    <source>
        <dbReference type="RuleBase" id="RU003829"/>
    </source>
</evidence>
<evidence type="ECO:0000313" key="9">
    <source>
        <dbReference type="EMBL" id="KAF2489825.1"/>
    </source>
</evidence>
<dbReference type="FunFam" id="1.10.10.10:FF:000014">
    <property type="entry name" value="Cullin 1"/>
    <property type="match status" value="1"/>
</dbReference>
<dbReference type="InterPro" id="IPR019559">
    <property type="entry name" value="Cullin_neddylation_domain"/>
</dbReference>
<evidence type="ECO:0000313" key="10">
    <source>
        <dbReference type="Proteomes" id="UP000799750"/>
    </source>
</evidence>
<keyword evidence="6" id="KW-0175">Coiled coil</keyword>
<dbReference type="GO" id="GO:0031461">
    <property type="term" value="C:cullin-RING ubiquitin ligase complex"/>
    <property type="evidence" value="ECO:0007669"/>
    <property type="project" value="InterPro"/>
</dbReference>
<protein>
    <submittedName>
        <fullName evidence="9">Cullin-domain-containing protein</fullName>
    </submittedName>
</protein>
<comment type="similarity">
    <text evidence="1 4 5">Belongs to the cullin family.</text>
</comment>
<dbReference type="FunFam" id="1.20.1310.10:FF:000031">
    <property type="entry name" value="Ubiquitin ligase subunit CulD"/>
    <property type="match status" value="1"/>
</dbReference>
<feature type="compositionally biased region" description="Polar residues" evidence="7">
    <location>
        <begin position="100"/>
        <end position="127"/>
    </location>
</feature>
<feature type="coiled-coil region" evidence="6">
    <location>
        <begin position="622"/>
        <end position="649"/>
    </location>
</feature>
<feature type="compositionally biased region" description="Polar residues" evidence="7">
    <location>
        <begin position="1"/>
        <end position="12"/>
    </location>
</feature>
<feature type="domain" description="Cullin family profile" evidence="8">
    <location>
        <begin position="510"/>
        <end position="766"/>
    </location>
</feature>
<sequence>MLSMQNPPTSASTHDRIPADRKRKHPRHSSTSAAAADSIANAHKQQTISELFSNSQQKPLDTRVLSPSSKRLKLDSPAPIASPPSIPASAPLPPDKMYSFPTNNTVDLTKSPGNSPRKTAVRTNKPNFNPHLGARKLVVKNFRPQAKTDPAIYLNQVWEKLDKALAVVFKSEKLDFSLEELYRGVENLCRQGHAQEVCTRLEKISEKYVAEGLRGPLLEKLGNKSVDLLRATLTAWTTWNEQLKYVYWIFCYMDRSYLLQRSKSLEDIAISMFRSIVFEDPQLNPRIVDGACDLISADRSGENLDRQLFSETVKMFHKMQVYTTSFEPRMLELSQSFVAEWAVRESADQALPEYVESSVRLIRSEMERVEIFSLDSTTRRDLLALLEDHLIEKRKDRLVNQDDVADLLDENKAQSLEQLYTLLERRRLGSSLRPSFEKWIDDTGTGIVFDDKEQDDMVVKLLCLKRQLDTIWKVSFHRDEHLGHALRECFEAFMNKTKKTTATWNTDNSKPGEMIAKYVDMLLRGGAKAIPAQLSSIASKSVTVAEDDNEEIIFDEDTEINSQLDQVLDLFRFVHGKAVFEAFYKRDLARRLLMGRSASADAERSMLAKLKTECGSTFTANLEQMFKDVELAREEMASYKSRMAERSEKQSVDLSVNILSAAAWPTFPDIKVIIPSDIKNAIDKFEVHYESKHKGRKLDWKHALAHCQIKAKFPKGNKELVVSSFQAIVLLLFNDLGADEKLSYQHLKEATGLPPAELSRTLQSLACAKLRPITKHPKGRDINPTDQFSLNANFSDPKYRIKINTVQLKETKEENKETHERVAEDRNFETQAAIVRIMKSRKTITHAELVAETIKVTKNRGTLDMAGIKRNIDRLIEKDYMERGDTGAYNYVA</sequence>
<dbReference type="InterPro" id="IPR016159">
    <property type="entry name" value="Cullin_repeat-like_dom_sf"/>
</dbReference>
<feature type="compositionally biased region" description="Low complexity" evidence="7">
    <location>
        <begin position="29"/>
        <end position="42"/>
    </location>
</feature>
<dbReference type="PROSITE" id="PS01256">
    <property type="entry name" value="CULLIN_1"/>
    <property type="match status" value="1"/>
</dbReference>
<evidence type="ECO:0000259" key="8">
    <source>
        <dbReference type="PROSITE" id="PS50069"/>
    </source>
</evidence>
<dbReference type="Pfam" id="PF26557">
    <property type="entry name" value="Cullin_AB"/>
    <property type="match status" value="1"/>
</dbReference>
<dbReference type="Pfam" id="PF10557">
    <property type="entry name" value="Cullin_Nedd8"/>
    <property type="match status" value="1"/>
</dbReference>
<dbReference type="GO" id="GO:0006511">
    <property type="term" value="P:ubiquitin-dependent protein catabolic process"/>
    <property type="evidence" value="ECO:0007669"/>
    <property type="project" value="InterPro"/>
</dbReference>
<feature type="compositionally biased region" description="Pro residues" evidence="7">
    <location>
        <begin position="80"/>
        <end position="94"/>
    </location>
</feature>
<dbReference type="Gene3D" id="1.20.1310.10">
    <property type="entry name" value="Cullin Repeats"/>
    <property type="match status" value="4"/>
</dbReference>
<dbReference type="GO" id="GO:0031625">
    <property type="term" value="F:ubiquitin protein ligase binding"/>
    <property type="evidence" value="ECO:0007669"/>
    <property type="project" value="InterPro"/>
</dbReference>
<evidence type="ECO:0000256" key="4">
    <source>
        <dbReference type="PROSITE-ProRule" id="PRU00330"/>
    </source>
</evidence>
<dbReference type="EMBL" id="MU004198">
    <property type="protein sequence ID" value="KAF2489825.1"/>
    <property type="molecule type" value="Genomic_DNA"/>
</dbReference>
<dbReference type="PANTHER" id="PTHR11932">
    <property type="entry name" value="CULLIN"/>
    <property type="match status" value="1"/>
</dbReference>
<keyword evidence="2" id="KW-1017">Isopeptide bond</keyword>
<dbReference type="InterPro" id="IPR059120">
    <property type="entry name" value="Cullin-like_AB"/>
</dbReference>
<dbReference type="SUPFAM" id="SSF75632">
    <property type="entry name" value="Cullin homology domain"/>
    <property type="match status" value="1"/>
</dbReference>
<dbReference type="InterPro" id="IPR001373">
    <property type="entry name" value="Cullin_N"/>
</dbReference>
<accession>A0A6A6QBQ0</accession>
<dbReference type="SUPFAM" id="SSF74788">
    <property type="entry name" value="Cullin repeat-like"/>
    <property type="match status" value="1"/>
</dbReference>
<dbReference type="InterPro" id="IPR036388">
    <property type="entry name" value="WH-like_DNA-bd_sf"/>
</dbReference>
<dbReference type="InterPro" id="IPR016157">
    <property type="entry name" value="Cullin_CS"/>
</dbReference>
<evidence type="ECO:0000256" key="1">
    <source>
        <dbReference type="ARBA" id="ARBA00006019"/>
    </source>
</evidence>
<dbReference type="Proteomes" id="UP000799750">
    <property type="component" value="Unassembled WGS sequence"/>
</dbReference>
<dbReference type="Gene3D" id="3.30.230.130">
    <property type="entry name" value="Cullin, Chain C, Domain 2"/>
    <property type="match status" value="1"/>
</dbReference>
<organism evidence="9 10">
    <name type="scientific">Lophium mytilinum</name>
    <dbReference type="NCBI Taxonomy" id="390894"/>
    <lineage>
        <taxon>Eukaryota</taxon>
        <taxon>Fungi</taxon>
        <taxon>Dikarya</taxon>
        <taxon>Ascomycota</taxon>
        <taxon>Pezizomycotina</taxon>
        <taxon>Dothideomycetes</taxon>
        <taxon>Pleosporomycetidae</taxon>
        <taxon>Mytilinidiales</taxon>
        <taxon>Mytilinidiaceae</taxon>
        <taxon>Lophium</taxon>
    </lineage>
</organism>
<evidence type="ECO:0000256" key="2">
    <source>
        <dbReference type="ARBA" id="ARBA00022499"/>
    </source>
</evidence>
<dbReference type="Gene3D" id="1.10.10.10">
    <property type="entry name" value="Winged helix-like DNA-binding domain superfamily/Winged helix DNA-binding domain"/>
    <property type="match status" value="1"/>
</dbReference>
<keyword evidence="3" id="KW-0832">Ubl conjugation</keyword>
<evidence type="ECO:0000256" key="7">
    <source>
        <dbReference type="SAM" id="MobiDB-lite"/>
    </source>
</evidence>
<feature type="compositionally biased region" description="Polar residues" evidence="7">
    <location>
        <begin position="43"/>
        <end position="69"/>
    </location>
</feature>
<gene>
    <name evidence="9" type="ORF">BU16DRAFT_518455</name>
</gene>
<dbReference type="SMART" id="SM00182">
    <property type="entry name" value="CULLIN"/>
    <property type="match status" value="1"/>
</dbReference>
<dbReference type="Pfam" id="PF00888">
    <property type="entry name" value="Cullin"/>
    <property type="match status" value="1"/>
</dbReference>
<dbReference type="InterPro" id="IPR036390">
    <property type="entry name" value="WH_DNA-bd_sf"/>
</dbReference>
<dbReference type="InterPro" id="IPR016158">
    <property type="entry name" value="Cullin_homology"/>
</dbReference>
<evidence type="ECO:0000256" key="6">
    <source>
        <dbReference type="SAM" id="Coils"/>
    </source>
</evidence>
<dbReference type="PROSITE" id="PS50069">
    <property type="entry name" value="CULLIN_2"/>
    <property type="match status" value="1"/>
</dbReference>
<proteinExistence type="inferred from homology"/>